<comment type="caution">
    <text evidence="1">The sequence shown here is derived from an EMBL/GenBank/DDBJ whole genome shotgun (WGS) entry which is preliminary data.</text>
</comment>
<dbReference type="EMBL" id="QRGA01000021">
    <property type="protein sequence ID" value="RDU95222.1"/>
    <property type="molecule type" value="Genomic_DNA"/>
</dbReference>
<evidence type="ECO:0000313" key="1">
    <source>
        <dbReference type="EMBL" id="RDU95222.1"/>
    </source>
</evidence>
<dbReference type="Proteomes" id="UP000256838">
    <property type="component" value="Unassembled WGS sequence"/>
</dbReference>
<dbReference type="AlphaFoldDB" id="A0A3D8JR09"/>
<dbReference type="Pfam" id="PF13531">
    <property type="entry name" value="SBP_bac_11"/>
    <property type="match status" value="1"/>
</dbReference>
<gene>
    <name evidence="1" type="ORF">DWV00_29990</name>
</gene>
<evidence type="ECO:0000313" key="2">
    <source>
        <dbReference type="Proteomes" id="UP000256838"/>
    </source>
</evidence>
<sequence>MQAVAILIHSSRNDVRSLFRSISRAIGSAVFLTASLGAQASPTCSTVGSSGSVAFTIAVAANFYQPLISLATNYANTQGYQITICEDSSGNLYNAIVPSNSPQYALFFSADTSNPAKINTNYHALVASGPANYANGIPVFLLSPNAYSATGGSYRAVNYMHTGLPAGSGAAAQQSDPSLPAISNYVKFKRSPSYPAVSYLAIGDPSLAPYGLIAADILGNDPTDYPNNMNLWNNGGSAVNAGTNVTSDCSTLVGSGQWMCEYSNIDLTLQSIANNHVTGGVVGYSQVCPVWAGTTYHLDQYVMFPSYNTTQAYVQLTVNDTTAQSDATAFLSWLGIGTANWNTWLSNNCYQSL</sequence>
<dbReference type="OrthoDB" id="9785015at2"/>
<keyword evidence="2" id="KW-1185">Reference proteome</keyword>
<reference evidence="1 2" key="1">
    <citation type="submission" date="2018-08" db="EMBL/GenBank/DDBJ databases">
        <title>Paraburkholderia sp. DHOM06 isolated from forest soil.</title>
        <authorList>
            <person name="Gao Z.-H."/>
            <person name="Qiu L.-H."/>
        </authorList>
    </citation>
    <scope>NUCLEOTIDE SEQUENCE [LARGE SCALE GENOMIC DNA]</scope>
    <source>
        <strain evidence="1 2">DHOM06</strain>
    </source>
</reference>
<protein>
    <recommendedName>
        <fullName evidence="3">PBP domain-containing protein</fullName>
    </recommendedName>
</protein>
<proteinExistence type="predicted"/>
<accession>A0A3D8JR09</accession>
<dbReference type="Gene3D" id="3.40.190.10">
    <property type="entry name" value="Periplasmic binding protein-like II"/>
    <property type="match status" value="2"/>
</dbReference>
<organism evidence="1 2">
    <name type="scientific">Trinickia dinghuensis</name>
    <dbReference type="NCBI Taxonomy" id="2291023"/>
    <lineage>
        <taxon>Bacteria</taxon>
        <taxon>Pseudomonadati</taxon>
        <taxon>Pseudomonadota</taxon>
        <taxon>Betaproteobacteria</taxon>
        <taxon>Burkholderiales</taxon>
        <taxon>Burkholderiaceae</taxon>
        <taxon>Trinickia</taxon>
    </lineage>
</organism>
<evidence type="ECO:0008006" key="3">
    <source>
        <dbReference type="Google" id="ProtNLM"/>
    </source>
</evidence>
<dbReference type="SUPFAM" id="SSF53850">
    <property type="entry name" value="Periplasmic binding protein-like II"/>
    <property type="match status" value="1"/>
</dbReference>
<name>A0A3D8JR09_9BURK</name>